<evidence type="ECO:0000313" key="1">
    <source>
        <dbReference type="EMBL" id="ETW04389.1"/>
    </source>
</evidence>
<dbReference type="EMBL" id="KI913958">
    <property type="protein sequence ID" value="ETW04389.1"/>
    <property type="molecule type" value="Genomic_DNA"/>
</dbReference>
<sequence length="517" mass="57463">MELDNLSIVHEKLLHLNMMDKTTDHGIASHVVVSGTNGEAPSNLNATSYHESYLSYVLPYLSTPELFRVTVLNKEIEAFCEREWKARVAARFGALRYQASSYRRIYAMRCHFQRRVSSNVSARVYLMNTNGDTSFFPIDSSKPIMCSRERAAVYNRCERMFDLSLRINRSIQEISTLIGMVSLEEARDLLNEHINLMTAVAALRGSLVFESELFQVFPAPVLLDTNVLLRATHALGRRFCGEPLMMQIWVSIDNVVYRPLSIPLLLTPSPPSPSVQAVHATTVGDTGTTPALPVAPCCTTARFHELAGMTIDIDDNSMRYTLQPDSVTLNTLVSNAYLLYLFNPTSFHPLDWSYEARLTVGTQTHLLPTEREGVFLNNATSALRVFLSYGKLAQADESLNEGVPPTAAASSRQALNVPCDTGDSAFTFSIAATNRLTQTKKLVVSQAMRITLPPPTNRNGKLERHAHLANDSVLCFSFDQQNNLQYVEFAIGFEPLLHALGVVSLVVNGASRDRLPE</sequence>
<accession>A0A024UDS1</accession>
<dbReference type="eggNOG" id="ENOG502RMTG">
    <property type="taxonomic scope" value="Eukaryota"/>
</dbReference>
<dbReference type="OrthoDB" id="62673at2759"/>
<name>A0A024UDS1_9STRA</name>
<evidence type="ECO:0008006" key="2">
    <source>
        <dbReference type="Google" id="ProtNLM"/>
    </source>
</evidence>
<gene>
    <name evidence="1" type="ORF">H310_04673</name>
</gene>
<dbReference type="RefSeq" id="XP_008867345.1">
    <property type="nucleotide sequence ID" value="XM_008869123.1"/>
</dbReference>
<dbReference type="VEuPathDB" id="FungiDB:H310_04673"/>
<protein>
    <recommendedName>
        <fullName evidence="2">F-box domain-containing protein</fullName>
    </recommendedName>
</protein>
<organism evidence="1">
    <name type="scientific">Aphanomyces invadans</name>
    <dbReference type="NCBI Taxonomy" id="157072"/>
    <lineage>
        <taxon>Eukaryota</taxon>
        <taxon>Sar</taxon>
        <taxon>Stramenopiles</taxon>
        <taxon>Oomycota</taxon>
        <taxon>Saprolegniomycetes</taxon>
        <taxon>Saprolegniales</taxon>
        <taxon>Verrucalvaceae</taxon>
        <taxon>Aphanomyces</taxon>
    </lineage>
</organism>
<proteinExistence type="predicted"/>
<dbReference type="GeneID" id="20081723"/>
<dbReference type="AlphaFoldDB" id="A0A024UDS1"/>
<reference evidence="1" key="1">
    <citation type="submission" date="2013-12" db="EMBL/GenBank/DDBJ databases">
        <title>The Genome Sequence of Aphanomyces invadans NJM9701.</title>
        <authorList>
            <consortium name="The Broad Institute Genomics Platform"/>
            <person name="Russ C."/>
            <person name="Tyler B."/>
            <person name="van West P."/>
            <person name="Dieguez-Uribeondo J."/>
            <person name="Young S.K."/>
            <person name="Zeng Q."/>
            <person name="Gargeya S."/>
            <person name="Fitzgerald M."/>
            <person name="Abouelleil A."/>
            <person name="Alvarado L."/>
            <person name="Chapman S.B."/>
            <person name="Gainer-Dewar J."/>
            <person name="Goldberg J."/>
            <person name="Griggs A."/>
            <person name="Gujja S."/>
            <person name="Hansen M."/>
            <person name="Howarth C."/>
            <person name="Imamovic A."/>
            <person name="Ireland A."/>
            <person name="Larimer J."/>
            <person name="McCowan C."/>
            <person name="Murphy C."/>
            <person name="Pearson M."/>
            <person name="Poon T.W."/>
            <person name="Priest M."/>
            <person name="Roberts A."/>
            <person name="Saif S."/>
            <person name="Shea T."/>
            <person name="Sykes S."/>
            <person name="Wortman J."/>
            <person name="Nusbaum C."/>
            <person name="Birren B."/>
        </authorList>
    </citation>
    <scope>NUCLEOTIDE SEQUENCE [LARGE SCALE GENOMIC DNA]</scope>
    <source>
        <strain evidence="1">NJM9701</strain>
    </source>
</reference>